<dbReference type="Pfam" id="PF18741">
    <property type="entry name" value="MTES_1575"/>
    <property type="match status" value="1"/>
</dbReference>
<reference evidence="2 4" key="1">
    <citation type="submission" date="2020-01" db="EMBL/GenBank/DDBJ databases">
        <title>the WGS Modestobacter muralis CPCC 204518.</title>
        <authorList>
            <person name="Jiang Z."/>
        </authorList>
    </citation>
    <scope>NUCLEOTIDE SEQUENCE [LARGE SCALE GENOMIC DNA]</scope>
    <source>
        <strain evidence="2 4">DSM 100205</strain>
    </source>
</reference>
<dbReference type="EMBL" id="JAAGWH010000032">
    <property type="protein sequence ID" value="NEK94831.1"/>
    <property type="molecule type" value="Genomic_DNA"/>
</dbReference>
<dbReference type="SUPFAM" id="SSF52980">
    <property type="entry name" value="Restriction endonuclease-like"/>
    <property type="match status" value="1"/>
</dbReference>
<dbReference type="RefSeq" id="WP_163611392.1">
    <property type="nucleotide sequence ID" value="NZ_JAAGWB010000034.1"/>
</dbReference>
<evidence type="ECO:0000259" key="1">
    <source>
        <dbReference type="Pfam" id="PF18741"/>
    </source>
</evidence>
<sequence>MDWRPVIREMVDCNDGLVTRQHLLQRLPADVLDGHIGRRNLVRVFPHVYRLSGGADDDGTLLRAALLHTGPVAALSHTTALAVWGLRRLERPLHLTIDQGLKRAGAPDLVVHRRLRFDPASAQCTQRSGLRVTALPRSLVDAWPLMPLPERRPLAIDAVRRRLVTAHQLRDSLAERPNVAGHRALRQTIELIADGCQSELEAHGVLTVFHHRSLPPSVGQHPVDLPTGRVRLDRAYPEVRLAVELDGAAFHTSPEDRARDLARDRALAALGWVVLRFTYADVVRDPHAVRAKVLEVYRARQHQLRVG</sequence>
<protein>
    <submittedName>
        <fullName evidence="2">DUF559 domain-containing protein</fullName>
    </submittedName>
</protein>
<dbReference type="Proteomes" id="UP000471152">
    <property type="component" value="Unassembled WGS sequence"/>
</dbReference>
<evidence type="ECO:0000313" key="2">
    <source>
        <dbReference type="EMBL" id="NEK94831.1"/>
    </source>
</evidence>
<dbReference type="Proteomes" id="UP000468828">
    <property type="component" value="Unassembled WGS sequence"/>
</dbReference>
<comment type="caution">
    <text evidence="2">The sequence shown here is derived from an EMBL/GenBank/DDBJ whole genome shotgun (WGS) entry which is preliminary data.</text>
</comment>
<dbReference type="AlphaFoldDB" id="A0A6P0ESV9"/>
<accession>A0A6P0ESV9</accession>
<keyword evidence="4" id="KW-1185">Reference proteome</keyword>
<gene>
    <name evidence="3" type="ORF">G3R41_12365</name>
    <name evidence="2" type="ORF">GCU67_11710</name>
</gene>
<evidence type="ECO:0000313" key="4">
    <source>
        <dbReference type="Proteomes" id="UP000468828"/>
    </source>
</evidence>
<dbReference type="Gene3D" id="3.40.960.10">
    <property type="entry name" value="VSR Endonuclease"/>
    <property type="match status" value="1"/>
</dbReference>
<proteinExistence type="predicted"/>
<evidence type="ECO:0000313" key="3">
    <source>
        <dbReference type="EMBL" id="NEN51719.1"/>
    </source>
</evidence>
<dbReference type="EMBL" id="JAAGWB010000034">
    <property type="protein sequence ID" value="NEN51719.1"/>
    <property type="molecule type" value="Genomic_DNA"/>
</dbReference>
<dbReference type="InterPro" id="IPR049468">
    <property type="entry name" value="Restrct_endonuc-II-like_dom"/>
</dbReference>
<evidence type="ECO:0000313" key="5">
    <source>
        <dbReference type="Proteomes" id="UP000471152"/>
    </source>
</evidence>
<organism evidence="2 4">
    <name type="scientific">Modestobacter muralis</name>
    <dbReference type="NCBI Taxonomy" id="1608614"/>
    <lineage>
        <taxon>Bacteria</taxon>
        <taxon>Bacillati</taxon>
        <taxon>Actinomycetota</taxon>
        <taxon>Actinomycetes</taxon>
        <taxon>Geodermatophilales</taxon>
        <taxon>Geodermatophilaceae</taxon>
        <taxon>Modestobacter</taxon>
    </lineage>
</organism>
<reference evidence="3 5" key="2">
    <citation type="submission" date="2020-02" db="EMBL/GenBank/DDBJ databases">
        <title>The WGS of Modestobacter muralis DSM 100205.</title>
        <authorList>
            <person name="Jiang Z."/>
        </authorList>
    </citation>
    <scope>NUCLEOTIDE SEQUENCE [LARGE SCALE GENOMIC DNA]</scope>
    <source>
        <strain evidence="3 5">DSM 100205</strain>
    </source>
</reference>
<feature type="domain" description="Restriction endonuclease type II-like" evidence="1">
    <location>
        <begin position="238"/>
        <end position="295"/>
    </location>
</feature>
<name>A0A6P0ESV9_9ACTN</name>
<dbReference type="InterPro" id="IPR011335">
    <property type="entry name" value="Restrct_endonuc-II-like"/>
</dbReference>